<evidence type="ECO:0000256" key="5">
    <source>
        <dbReference type="PROSITE-ProRule" id="PRU00560"/>
    </source>
</evidence>
<reference evidence="7" key="2">
    <citation type="journal article" date="2019" name="Genome Biol. Evol.">
        <title>Day and night: Metabolic profiles and evolutionary relationships of six axenic non-marine cyanobacteria.</title>
        <authorList>
            <person name="Will S.E."/>
            <person name="Henke P."/>
            <person name="Boedeker C."/>
            <person name="Huang S."/>
            <person name="Brinkmann H."/>
            <person name="Rohde M."/>
            <person name="Jarek M."/>
            <person name="Friedl T."/>
            <person name="Seufert S."/>
            <person name="Schumacher M."/>
            <person name="Overmann J."/>
            <person name="Neumann-Schaal M."/>
            <person name="Petersen J."/>
        </authorList>
    </citation>
    <scope>NUCLEOTIDE SEQUENCE [LARGE SCALE GENOMIC DNA]</scope>
    <source>
        <strain evidence="7">PCC 7102</strain>
    </source>
</reference>
<keyword evidence="4 5" id="KW-0067">ATP-binding</keyword>
<keyword evidence="1 5" id="KW-0547">Nucleotide-binding</keyword>
<keyword evidence="2 5" id="KW-0378">Hydrolase</keyword>
<evidence type="ECO:0000256" key="4">
    <source>
        <dbReference type="ARBA" id="ARBA00022840"/>
    </source>
</evidence>
<proteinExistence type="predicted"/>
<evidence type="ECO:0000259" key="6">
    <source>
        <dbReference type="PROSITE" id="PS51198"/>
    </source>
</evidence>
<dbReference type="Pfam" id="PF00580">
    <property type="entry name" value="UvrD-helicase"/>
    <property type="match status" value="1"/>
</dbReference>
<keyword evidence="3 5" id="KW-0347">Helicase</keyword>
<evidence type="ECO:0000313" key="7">
    <source>
        <dbReference type="EMBL" id="RUT00453.1"/>
    </source>
</evidence>
<name>A0A433V2Y0_9CYAN</name>
<evidence type="ECO:0000256" key="2">
    <source>
        <dbReference type="ARBA" id="ARBA00022801"/>
    </source>
</evidence>
<dbReference type="PANTHER" id="PTHR11070">
    <property type="entry name" value="UVRD / RECB / PCRA DNA HELICASE FAMILY MEMBER"/>
    <property type="match status" value="1"/>
</dbReference>
<dbReference type="GO" id="GO:0043138">
    <property type="term" value="F:3'-5' DNA helicase activity"/>
    <property type="evidence" value="ECO:0007669"/>
    <property type="project" value="TreeGrafter"/>
</dbReference>
<protein>
    <recommendedName>
        <fullName evidence="6">UvrD-like helicase ATP-binding domain-containing protein</fullName>
    </recommendedName>
</protein>
<dbReference type="Gene3D" id="3.40.91.30">
    <property type="match status" value="1"/>
</dbReference>
<sequence length="459" mass="54079">MDSGLQIDNVQDFARVIGNNDNLWELLLNREVSRFEEKIKYEHMIQDLKGVMNSTQGIVIEVNIFRQLKFIRVNYRGGFIFRYEKEQFIKKIHKISPTISLEKIRELVKIDKETEKRQAEKQILLENLKKHFEQDFPNTYNFYQAKCAEHISFQNYQAEKSNFVQLWIQQHLNFNIDLEQAAAIGAIENHAQVVARAGSGKTSTLVNRALFLQKHCGVAPNEILLLAFNRKAAEEIRERLTSKLENSIPYVMTFHALAYALVYPEESILFDEPDGGQSKSRIVQDELISTYIHKKALEPAFYEEIRALMMAHFREDWERIVSSNNTSLKNDEMLRYLRSLPSEGLDGKHYKSFGEKVIANFLFEHDIQYKYERNFWWNEINEINYRPDFTIGDKKGIIIEYFGLEGDSEYDAMSNQKRDYWQNSPNWHLLEFFPRNFRIDGEKGFCALLKQSLEDVNVY</sequence>
<evidence type="ECO:0000313" key="8">
    <source>
        <dbReference type="Proteomes" id="UP000271624"/>
    </source>
</evidence>
<dbReference type="GO" id="GO:0005524">
    <property type="term" value="F:ATP binding"/>
    <property type="evidence" value="ECO:0007669"/>
    <property type="project" value="UniProtKB-UniRule"/>
</dbReference>
<dbReference type="GO" id="GO:0000725">
    <property type="term" value="P:recombinational repair"/>
    <property type="evidence" value="ECO:0007669"/>
    <property type="project" value="TreeGrafter"/>
</dbReference>
<dbReference type="InterPro" id="IPR014016">
    <property type="entry name" value="UvrD-like_ATP-bd"/>
</dbReference>
<dbReference type="RefSeq" id="WP_127085660.1">
    <property type="nucleotide sequence ID" value="NZ_RSCL01000024.1"/>
</dbReference>
<organism evidence="7 8">
    <name type="scientific">Dulcicalothrix desertica PCC 7102</name>
    <dbReference type="NCBI Taxonomy" id="232991"/>
    <lineage>
        <taxon>Bacteria</taxon>
        <taxon>Bacillati</taxon>
        <taxon>Cyanobacteriota</taxon>
        <taxon>Cyanophyceae</taxon>
        <taxon>Nostocales</taxon>
        <taxon>Calotrichaceae</taxon>
        <taxon>Dulcicalothrix</taxon>
    </lineage>
</organism>
<dbReference type="GO" id="GO:0005829">
    <property type="term" value="C:cytosol"/>
    <property type="evidence" value="ECO:0007669"/>
    <property type="project" value="TreeGrafter"/>
</dbReference>
<dbReference type="EMBL" id="RSCL01000024">
    <property type="protein sequence ID" value="RUT00453.1"/>
    <property type="molecule type" value="Genomic_DNA"/>
</dbReference>
<dbReference type="PANTHER" id="PTHR11070:SF63">
    <property type="entry name" value="DNA HELICASE IV"/>
    <property type="match status" value="1"/>
</dbReference>
<feature type="domain" description="UvrD-like helicase ATP-binding" evidence="6">
    <location>
        <begin position="174"/>
        <end position="459"/>
    </location>
</feature>
<comment type="caution">
    <text evidence="7">The sequence shown here is derived from an EMBL/GenBank/DDBJ whole genome shotgun (WGS) entry which is preliminary data.</text>
</comment>
<gene>
    <name evidence="7" type="ORF">DSM106972_075810</name>
</gene>
<dbReference type="GO" id="GO:0003677">
    <property type="term" value="F:DNA binding"/>
    <property type="evidence" value="ECO:0007669"/>
    <property type="project" value="InterPro"/>
</dbReference>
<evidence type="ECO:0000256" key="3">
    <source>
        <dbReference type="ARBA" id="ARBA00022806"/>
    </source>
</evidence>
<dbReference type="SUPFAM" id="SSF52540">
    <property type="entry name" value="P-loop containing nucleoside triphosphate hydrolases"/>
    <property type="match status" value="1"/>
</dbReference>
<dbReference type="InterPro" id="IPR027417">
    <property type="entry name" value="P-loop_NTPase"/>
</dbReference>
<dbReference type="GO" id="GO:0016787">
    <property type="term" value="F:hydrolase activity"/>
    <property type="evidence" value="ECO:0007669"/>
    <property type="project" value="UniProtKB-UniRule"/>
</dbReference>
<dbReference type="OrthoDB" id="518131at2"/>
<dbReference type="InterPro" id="IPR000212">
    <property type="entry name" value="DNA_helicase_UvrD/REP"/>
</dbReference>
<evidence type="ECO:0000256" key="1">
    <source>
        <dbReference type="ARBA" id="ARBA00022741"/>
    </source>
</evidence>
<dbReference type="PROSITE" id="PS51198">
    <property type="entry name" value="UVRD_HELICASE_ATP_BIND"/>
    <property type="match status" value="1"/>
</dbReference>
<reference evidence="7" key="1">
    <citation type="submission" date="2018-12" db="EMBL/GenBank/DDBJ databases">
        <authorList>
            <person name="Will S."/>
            <person name="Neumann-Schaal M."/>
            <person name="Henke P."/>
        </authorList>
    </citation>
    <scope>NUCLEOTIDE SEQUENCE</scope>
    <source>
        <strain evidence="7">PCC 7102</strain>
    </source>
</reference>
<feature type="binding site" evidence="5">
    <location>
        <begin position="195"/>
        <end position="202"/>
    </location>
    <ligand>
        <name>ATP</name>
        <dbReference type="ChEBI" id="CHEBI:30616"/>
    </ligand>
</feature>
<dbReference type="Gene3D" id="3.40.50.300">
    <property type="entry name" value="P-loop containing nucleotide triphosphate hydrolases"/>
    <property type="match status" value="1"/>
</dbReference>
<dbReference type="AlphaFoldDB" id="A0A433V2Y0"/>
<keyword evidence="8" id="KW-1185">Reference proteome</keyword>
<dbReference type="Proteomes" id="UP000271624">
    <property type="component" value="Unassembled WGS sequence"/>
</dbReference>
<accession>A0A433V2Y0</accession>